<sequence>MRLVLVGLGLCLVSSVSLAHDVYKCQDAGGGVHYSQTSCASNARMLPYSKLTADHYEYQRHQAIQVRNFKAQRYAERKRYYQAERASQRVK</sequence>
<keyword evidence="4" id="KW-1185">Reference proteome</keyword>
<keyword evidence="1" id="KW-0732">Signal</keyword>
<protein>
    <submittedName>
        <fullName evidence="3">DUF4124 domain-containing protein</fullName>
    </submittedName>
</protein>
<name>A0A345P8K2_9GAMM</name>
<evidence type="ECO:0000259" key="2">
    <source>
        <dbReference type="Pfam" id="PF13511"/>
    </source>
</evidence>
<proteinExistence type="predicted"/>
<accession>A0A345P8K2</accession>
<gene>
    <name evidence="3" type="ORF">HYN46_12690</name>
</gene>
<dbReference type="InterPro" id="IPR025392">
    <property type="entry name" value="DUF4124"/>
</dbReference>
<feature type="domain" description="DUF4124" evidence="2">
    <location>
        <begin position="10"/>
        <end position="41"/>
    </location>
</feature>
<evidence type="ECO:0000313" key="3">
    <source>
        <dbReference type="EMBL" id="AXI03611.1"/>
    </source>
</evidence>
<evidence type="ECO:0000256" key="1">
    <source>
        <dbReference type="SAM" id="SignalP"/>
    </source>
</evidence>
<dbReference type="EMBL" id="CP031222">
    <property type="protein sequence ID" value="AXI03611.1"/>
    <property type="molecule type" value="Genomic_DNA"/>
</dbReference>
<evidence type="ECO:0000313" key="4">
    <source>
        <dbReference type="Proteomes" id="UP000253940"/>
    </source>
</evidence>
<feature type="chain" id="PRO_5017080422" evidence="1">
    <location>
        <begin position="20"/>
        <end position="91"/>
    </location>
</feature>
<reference evidence="3 4" key="1">
    <citation type="submission" date="2018-07" db="EMBL/GenBank/DDBJ databases">
        <title>Genome sequencing of Moraxellaceae gen. HYN0046.</title>
        <authorList>
            <person name="Kim M."/>
            <person name="Yi H."/>
        </authorList>
    </citation>
    <scope>NUCLEOTIDE SEQUENCE [LARGE SCALE GENOMIC DNA]</scope>
    <source>
        <strain evidence="3 4">HYN0046</strain>
    </source>
</reference>
<dbReference type="KEGG" id="mbah:HYN46_12690"/>
<dbReference type="Proteomes" id="UP000253940">
    <property type="component" value="Chromosome"/>
</dbReference>
<dbReference type="Pfam" id="PF13511">
    <property type="entry name" value="DUF4124"/>
    <property type="match status" value="1"/>
</dbReference>
<dbReference type="AlphaFoldDB" id="A0A345P8K2"/>
<organism evidence="3 4">
    <name type="scientific">Aquirhabdus parva</name>
    <dbReference type="NCBI Taxonomy" id="2283318"/>
    <lineage>
        <taxon>Bacteria</taxon>
        <taxon>Pseudomonadati</taxon>
        <taxon>Pseudomonadota</taxon>
        <taxon>Gammaproteobacteria</taxon>
        <taxon>Moraxellales</taxon>
        <taxon>Moraxellaceae</taxon>
        <taxon>Aquirhabdus</taxon>
    </lineage>
</organism>
<dbReference type="RefSeq" id="WP_114899719.1">
    <property type="nucleotide sequence ID" value="NZ_CP031222.1"/>
</dbReference>
<feature type="signal peptide" evidence="1">
    <location>
        <begin position="1"/>
        <end position="19"/>
    </location>
</feature>